<evidence type="ECO:0000313" key="15">
    <source>
        <dbReference type="Proteomes" id="UP001347884"/>
    </source>
</evidence>
<dbReference type="GO" id="GO:0008236">
    <property type="term" value="F:serine-type peptidase activity"/>
    <property type="evidence" value="ECO:0007669"/>
    <property type="project" value="UniProtKB-KW"/>
</dbReference>
<dbReference type="NCBIfam" id="TIGR00705">
    <property type="entry name" value="SppA_67K"/>
    <property type="match status" value="1"/>
</dbReference>
<evidence type="ECO:0000256" key="2">
    <source>
        <dbReference type="ARBA" id="ARBA00008683"/>
    </source>
</evidence>
<evidence type="ECO:0000313" key="11">
    <source>
        <dbReference type="EMBL" id="PXZ39338.1"/>
    </source>
</evidence>
<feature type="active site" description="Proton donor/acceptor" evidence="7">
    <location>
        <position position="207"/>
    </location>
</feature>
<evidence type="ECO:0000313" key="12">
    <source>
        <dbReference type="EMBL" id="SUU98494.1"/>
    </source>
</evidence>
<evidence type="ECO:0000313" key="10">
    <source>
        <dbReference type="EMBL" id="MEE6041331.1"/>
    </source>
</evidence>
<reference evidence="11 13" key="1">
    <citation type="submission" date="2018-06" db="EMBL/GenBank/DDBJ databases">
        <authorList>
            <person name="Teymurazov M."/>
            <person name="Kislichkina A."/>
            <person name="Abaymova A."/>
            <person name="Mukhina T."/>
            <person name="Mayskaya N."/>
            <person name="Svetoch E."/>
            <person name="Bogun A."/>
        </authorList>
    </citation>
    <scope>NUCLEOTIDE SEQUENCE [LARGE SCALE GENOMIC DNA]</scope>
    <source>
        <strain evidence="11 13">SCPM-O-B-8406</strain>
    </source>
</reference>
<evidence type="ECO:0000313" key="14">
    <source>
        <dbReference type="Proteomes" id="UP000254620"/>
    </source>
</evidence>
<dbReference type="EMBL" id="UFSW01000001">
    <property type="protein sequence ID" value="SUU98494.1"/>
    <property type="molecule type" value="Genomic_DNA"/>
</dbReference>
<dbReference type="EC" id="3.4.21.-" evidence="12"/>
<keyword evidence="6 8" id="KW-0472">Membrane</keyword>
<dbReference type="Proteomes" id="UP000254620">
    <property type="component" value="Unassembled WGS sequence"/>
</dbReference>
<dbReference type="RefSeq" id="WP_035685093.1">
    <property type="nucleotide sequence ID" value="NZ_CP034110.1"/>
</dbReference>
<proteinExistence type="inferred from homology"/>
<keyword evidence="8" id="KW-1133">Transmembrane helix</keyword>
<dbReference type="STRING" id="728.VY92_06360"/>
<dbReference type="InterPro" id="IPR002142">
    <property type="entry name" value="Peptidase_S49"/>
</dbReference>
<dbReference type="AlphaFoldDB" id="A0A0F5EVQ0"/>
<dbReference type="InterPro" id="IPR004634">
    <property type="entry name" value="Pept_S49_pIV"/>
</dbReference>
<feature type="active site" description="Nucleophile" evidence="7">
    <location>
        <position position="409"/>
    </location>
</feature>
<reference evidence="10 15" key="3">
    <citation type="journal article" date="2022" name="Front. Microbiol.">
        <title>Commensal bacteria contribute to the growth of multidrug-resistant Avibacterium paragallinarum in chickens.</title>
        <authorList>
            <person name="Zhu J."/>
            <person name="Chen Y."/>
            <person name="Wu Y."/>
            <person name="Wang Y."/>
            <person name="Zhu K."/>
        </authorList>
    </citation>
    <scope>NUCLEOTIDE SEQUENCE [LARGE SCALE GENOMIC DNA]</scope>
    <source>
        <strain evidence="10 15">AV25</strain>
    </source>
</reference>
<comment type="subcellular location">
    <subcellularLocation>
        <location evidence="1">Membrane</location>
    </subcellularLocation>
</comment>
<keyword evidence="5" id="KW-0720">Serine protease</keyword>
<accession>A0A0F5EVQ0</accession>
<reference evidence="12 14" key="2">
    <citation type="submission" date="2018-06" db="EMBL/GenBank/DDBJ databases">
        <authorList>
            <consortium name="Pathogen Informatics"/>
            <person name="Doyle S."/>
        </authorList>
    </citation>
    <scope>NUCLEOTIDE SEQUENCE [LARGE SCALE GENOMIC DNA]</scope>
    <source>
        <strain evidence="12 14">NCTC10926</strain>
    </source>
</reference>
<dbReference type="InterPro" id="IPR047217">
    <property type="entry name" value="S49_SppA_67K_type_N"/>
</dbReference>
<feature type="transmembrane region" description="Helical" evidence="8">
    <location>
        <begin position="21"/>
        <end position="42"/>
    </location>
</feature>
<dbReference type="PIRSF" id="PIRSF001217">
    <property type="entry name" value="Protease_4_SppA"/>
    <property type="match status" value="1"/>
</dbReference>
<dbReference type="SUPFAM" id="SSF52096">
    <property type="entry name" value="ClpP/crotonase"/>
    <property type="match status" value="2"/>
</dbReference>
<reference evidence="10" key="4">
    <citation type="submission" date="2022-05" db="EMBL/GenBank/DDBJ databases">
        <authorList>
            <person name="Chen Y."/>
            <person name="Zhu J."/>
            <person name="Zhu K."/>
        </authorList>
    </citation>
    <scope>NUCLEOTIDE SEQUENCE</scope>
    <source>
        <strain evidence="10">AV25</strain>
    </source>
</reference>
<dbReference type="CDD" id="cd07018">
    <property type="entry name" value="S49_SppA_67K_type"/>
    <property type="match status" value="1"/>
</dbReference>
<evidence type="ECO:0000256" key="5">
    <source>
        <dbReference type="ARBA" id="ARBA00022825"/>
    </source>
</evidence>
<evidence type="ECO:0000256" key="6">
    <source>
        <dbReference type="ARBA" id="ARBA00023136"/>
    </source>
</evidence>
<dbReference type="Gene3D" id="3.90.226.10">
    <property type="entry name" value="2-enoyl-CoA Hydratase, Chain A, domain 1"/>
    <property type="match status" value="3"/>
</dbReference>
<dbReference type="EMBL" id="QJPJ01000006">
    <property type="protein sequence ID" value="PXZ39338.1"/>
    <property type="molecule type" value="Genomic_DNA"/>
</dbReference>
<dbReference type="Proteomes" id="UP000247594">
    <property type="component" value="Unassembled WGS sequence"/>
</dbReference>
<dbReference type="Proteomes" id="UP001347884">
    <property type="component" value="Unassembled WGS sequence"/>
</dbReference>
<dbReference type="OrthoDB" id="9764363at2"/>
<dbReference type="PANTHER" id="PTHR33209:SF1">
    <property type="entry name" value="PEPTIDASE S49 DOMAIN-CONTAINING PROTEIN"/>
    <property type="match status" value="1"/>
</dbReference>
<evidence type="ECO:0000313" key="13">
    <source>
        <dbReference type="Proteomes" id="UP000247594"/>
    </source>
</evidence>
<protein>
    <submittedName>
        <fullName evidence="12">Protease 4</fullName>
        <ecNumber evidence="12">3.4.21.-</ecNumber>
    </submittedName>
    <submittedName>
        <fullName evidence="10">Signal peptide peptidase SppA</fullName>
    </submittedName>
</protein>
<dbReference type="EMBL" id="JAMDKF010000009">
    <property type="protein sequence ID" value="MEE6041331.1"/>
    <property type="molecule type" value="Genomic_DNA"/>
</dbReference>
<dbReference type="eggNOG" id="COG0616">
    <property type="taxonomic scope" value="Bacteria"/>
</dbReference>
<dbReference type="Gene3D" id="6.20.330.10">
    <property type="match status" value="1"/>
</dbReference>
<organism evidence="12 14">
    <name type="scientific">Avibacterium paragallinarum</name>
    <name type="common">Haemophilus gallinarum</name>
    <dbReference type="NCBI Taxonomy" id="728"/>
    <lineage>
        <taxon>Bacteria</taxon>
        <taxon>Pseudomonadati</taxon>
        <taxon>Pseudomonadota</taxon>
        <taxon>Gammaproteobacteria</taxon>
        <taxon>Pasteurellales</taxon>
        <taxon>Pasteurellaceae</taxon>
        <taxon>Avibacterium</taxon>
    </lineage>
</organism>
<dbReference type="GO" id="GO:0016020">
    <property type="term" value="C:membrane"/>
    <property type="evidence" value="ECO:0007669"/>
    <property type="project" value="UniProtKB-SubCell"/>
</dbReference>
<keyword evidence="3 12" id="KW-0645">Protease</keyword>
<keyword evidence="4 12" id="KW-0378">Hydrolase</keyword>
<evidence type="ECO:0000256" key="1">
    <source>
        <dbReference type="ARBA" id="ARBA00004370"/>
    </source>
</evidence>
<dbReference type="KEGG" id="apag:EIA51_04980"/>
<dbReference type="NCBIfam" id="TIGR00706">
    <property type="entry name" value="SppA_dom"/>
    <property type="match status" value="1"/>
</dbReference>
<dbReference type="GeneID" id="66255779"/>
<evidence type="ECO:0000256" key="4">
    <source>
        <dbReference type="ARBA" id="ARBA00022801"/>
    </source>
</evidence>
<comment type="similarity">
    <text evidence="2">Belongs to the peptidase S49 family.</text>
</comment>
<dbReference type="InterPro" id="IPR029045">
    <property type="entry name" value="ClpP/crotonase-like_dom_sf"/>
</dbReference>
<feature type="domain" description="Peptidase S49" evidence="9">
    <location>
        <begin position="139"/>
        <end position="287"/>
    </location>
</feature>
<name>A0A0F5EVQ0_AVIPA</name>
<dbReference type="InterPro" id="IPR004635">
    <property type="entry name" value="Pept_S49_SppA"/>
</dbReference>
<keyword evidence="15" id="KW-1185">Reference proteome</keyword>
<dbReference type="PANTHER" id="PTHR33209">
    <property type="entry name" value="PROTEASE 4"/>
    <property type="match status" value="1"/>
</dbReference>
<evidence type="ECO:0000256" key="8">
    <source>
        <dbReference type="SAM" id="Phobius"/>
    </source>
</evidence>
<evidence type="ECO:0000256" key="3">
    <source>
        <dbReference type="ARBA" id="ARBA00022670"/>
    </source>
</evidence>
<dbReference type="InterPro" id="IPR047272">
    <property type="entry name" value="S49_SppA_C"/>
</dbReference>
<sequence length="620" mass="69718">MKFLFKLLKFFWSGLNFLRNLVMNAIFLLFLMAVFVIAGLIMNPNKDSKVQLFGEQGALFFKLDGYLADDRGEYSLRDILKEIDAKYDIPRQISTFDIVYAIRKAANDERIQGLVFDLNHFDGADLPAIKYVGSAISEFKASGKPVIAYADSYTQKQYLLASYADEIYLNPIGRVDIKGLSVQNLYYKDLLDKLKVTPHIFRVGTYKSAVEPFLRNDMSLEAKRNLQRWLSLMWADYEMMIAENRQIPRQDVLPSVDKYFEQLRALDGDQAIYAKQRKFVSQIADRFTLNKALIELFGQNHKEQPKLLPFDDYLSSLPDRMAGGLNNIAVVNIEGTIIDGNSDENGVGGDSIAKLLRRAYDNDKVKAVIVRINSPGGSAFASEIIRQEIVHLQQAGKPVIVSMGAMAASGGYWIASTADYIFADADTITGSIGIFSIFPTFEKSIGEIGINSDGISTSELANQSIFAELSKVNSDIHQLEIEYGYDKFLSLVSKGRHLDKNDVDKIAQGQVWLGKEALEHKLVDELGDFDRAVDKARELVYAKSPQEKQIKLGVEWIVEEDDSILGGFFKGFKKDVQYQLLQGIGVPNSFFEIKKKLNQLSLLNDPKGQYLYCINCGILN</sequence>
<evidence type="ECO:0000259" key="9">
    <source>
        <dbReference type="Pfam" id="PF01343"/>
    </source>
</evidence>
<evidence type="ECO:0000256" key="7">
    <source>
        <dbReference type="PIRSR" id="PIRSR001217-1"/>
    </source>
</evidence>
<dbReference type="GO" id="GO:0006465">
    <property type="term" value="P:signal peptide processing"/>
    <property type="evidence" value="ECO:0007669"/>
    <property type="project" value="InterPro"/>
</dbReference>
<gene>
    <name evidence="12" type="primary">sppA</name>
    <name evidence="11" type="ORF">DM482_05160</name>
    <name evidence="10" type="ORF">M5S13_05445</name>
    <name evidence="12" type="ORF">NCTC10926_01927</name>
</gene>
<dbReference type="Pfam" id="PF01343">
    <property type="entry name" value="Peptidase_S49"/>
    <property type="match status" value="2"/>
</dbReference>
<keyword evidence="8" id="KW-0812">Transmembrane</keyword>
<dbReference type="CDD" id="cd07023">
    <property type="entry name" value="S49_Sppa_N_C"/>
    <property type="match status" value="1"/>
</dbReference>
<feature type="domain" description="Peptidase S49" evidence="9">
    <location>
        <begin position="392"/>
        <end position="540"/>
    </location>
</feature>